<dbReference type="Proteomes" id="UP000823485">
    <property type="component" value="Unassembled WGS sequence"/>
</dbReference>
<evidence type="ECO:0000313" key="1">
    <source>
        <dbReference type="EMBL" id="MBM7715436.1"/>
    </source>
</evidence>
<dbReference type="EMBL" id="JAFBFH010000014">
    <property type="protein sequence ID" value="MBM7715436.1"/>
    <property type="molecule type" value="Genomic_DNA"/>
</dbReference>
<gene>
    <name evidence="1" type="ORF">JOC94_002423</name>
</gene>
<comment type="caution">
    <text evidence="1">The sequence shown here is derived from an EMBL/GenBank/DDBJ whole genome shotgun (WGS) entry which is preliminary data.</text>
</comment>
<accession>A0ABS2R701</accession>
<keyword evidence="2" id="KW-1185">Reference proteome</keyword>
<evidence type="ECO:0000313" key="2">
    <source>
        <dbReference type="Proteomes" id="UP000823485"/>
    </source>
</evidence>
<organism evidence="1 2">
    <name type="scientific">Siminovitchia thermophila</name>
    <dbReference type="NCBI Taxonomy" id="1245522"/>
    <lineage>
        <taxon>Bacteria</taxon>
        <taxon>Bacillati</taxon>
        <taxon>Bacillota</taxon>
        <taxon>Bacilli</taxon>
        <taxon>Bacillales</taxon>
        <taxon>Bacillaceae</taxon>
        <taxon>Siminovitchia</taxon>
    </lineage>
</organism>
<protein>
    <submittedName>
        <fullName evidence="1">Uncharacterized protein</fullName>
    </submittedName>
</protein>
<proteinExistence type="predicted"/>
<name>A0ABS2R701_9BACI</name>
<reference evidence="1 2" key="1">
    <citation type="submission" date="2021-01" db="EMBL/GenBank/DDBJ databases">
        <title>Genomic Encyclopedia of Type Strains, Phase IV (KMG-IV): sequencing the most valuable type-strain genomes for metagenomic binning, comparative biology and taxonomic classification.</title>
        <authorList>
            <person name="Goeker M."/>
        </authorList>
    </citation>
    <scope>NUCLEOTIDE SEQUENCE [LARGE SCALE GENOMIC DNA]</scope>
    <source>
        <strain evidence="1 2">DSM 105453</strain>
    </source>
</reference>
<sequence>MASISGNKNIGTVTIQVESFAVNTSLILSREFDWNDHTVLSSLPYLFYCRQMGVVFAVQ</sequence>